<protein>
    <submittedName>
        <fullName evidence="2">Uncharacterized protein</fullName>
    </submittedName>
</protein>
<evidence type="ECO:0000256" key="1">
    <source>
        <dbReference type="SAM" id="MobiDB-lite"/>
    </source>
</evidence>
<keyword evidence="3" id="KW-1185">Reference proteome</keyword>
<dbReference type="EMBL" id="JAUSYP010000001">
    <property type="protein sequence ID" value="MDQ0748359.1"/>
    <property type="molecule type" value="Genomic_DNA"/>
</dbReference>
<gene>
    <name evidence="2" type="ORF">QF034_002590</name>
</gene>
<name>A0ABU0QLV6_9ACTN</name>
<proteinExistence type="predicted"/>
<sequence>MPTSRPVKSGGGTVDFTGTATGPQSPGPFVCD</sequence>
<evidence type="ECO:0000313" key="3">
    <source>
        <dbReference type="Proteomes" id="UP001232755"/>
    </source>
</evidence>
<accession>A0ABU0QLV6</accession>
<evidence type="ECO:0000313" key="2">
    <source>
        <dbReference type="EMBL" id="MDQ0748359.1"/>
    </source>
</evidence>
<reference evidence="2 3" key="1">
    <citation type="submission" date="2023-07" db="EMBL/GenBank/DDBJ databases">
        <title>Comparative genomics of wheat-associated soil bacteria to identify genetic determinants of phenazine resistance.</title>
        <authorList>
            <person name="Mouncey N."/>
        </authorList>
    </citation>
    <scope>NUCLEOTIDE SEQUENCE [LARGE SCALE GENOMIC DNA]</scope>
    <source>
        <strain evidence="2 3">B3I12</strain>
    </source>
</reference>
<feature type="region of interest" description="Disordered" evidence="1">
    <location>
        <begin position="1"/>
        <end position="32"/>
    </location>
</feature>
<dbReference type="Proteomes" id="UP001232755">
    <property type="component" value="Unassembled WGS sequence"/>
</dbReference>
<organism evidence="2 3">
    <name type="scientific">Streptomyces africanus</name>
    <dbReference type="NCBI Taxonomy" id="231024"/>
    <lineage>
        <taxon>Bacteria</taxon>
        <taxon>Bacillati</taxon>
        <taxon>Actinomycetota</taxon>
        <taxon>Actinomycetes</taxon>
        <taxon>Kitasatosporales</taxon>
        <taxon>Streptomycetaceae</taxon>
        <taxon>Streptomyces</taxon>
    </lineage>
</organism>
<comment type="caution">
    <text evidence="2">The sequence shown here is derived from an EMBL/GenBank/DDBJ whole genome shotgun (WGS) entry which is preliminary data.</text>
</comment>